<keyword evidence="3" id="KW-1185">Reference proteome</keyword>
<dbReference type="Proteomes" id="UP001064896">
    <property type="component" value="Chromosome"/>
</dbReference>
<evidence type="ECO:0000313" key="2">
    <source>
        <dbReference type="EMBL" id="BCD83612.1"/>
    </source>
</evidence>
<dbReference type="EMBL" id="AP023081">
    <property type="protein sequence ID" value="BCD83612.1"/>
    <property type="molecule type" value="Genomic_DNA"/>
</dbReference>
<keyword evidence="1" id="KW-0175">Coiled coil</keyword>
<feature type="coiled-coil region" evidence="1">
    <location>
        <begin position="4"/>
        <end position="66"/>
    </location>
</feature>
<evidence type="ECO:0000313" key="3">
    <source>
        <dbReference type="Proteomes" id="UP001064896"/>
    </source>
</evidence>
<reference evidence="2" key="1">
    <citation type="submission" date="2020-05" db="EMBL/GenBank/DDBJ databases">
        <title>Complete genome sequence of Pseudomonas sp. Sm006.</title>
        <authorList>
            <person name="Takeuchi K."/>
            <person name="Someya N."/>
        </authorList>
    </citation>
    <scope>NUCLEOTIDE SEQUENCE</scope>
    <source>
        <strain evidence="2">Sm006</strain>
    </source>
</reference>
<sequence>MKSIQNLNVTIRDQAERIKELEDSIGRLIMDVTIRRGSMIVMGKELDELRAELDACRSDAKRWRDYLRDPVNNGLKFGEITRGAVIRAVDRLLGGRHG</sequence>
<name>A0ABM7L271_9PSED</name>
<proteinExistence type="predicted"/>
<dbReference type="RefSeq" id="WP_265169206.1">
    <property type="nucleotide sequence ID" value="NZ_AP023081.1"/>
</dbReference>
<organism evidence="2 3">
    <name type="scientific">Pseudomonas solani</name>
    <dbReference type="NCBI Taxonomy" id="2731552"/>
    <lineage>
        <taxon>Bacteria</taxon>
        <taxon>Pseudomonadati</taxon>
        <taxon>Pseudomonadota</taxon>
        <taxon>Gammaproteobacteria</taxon>
        <taxon>Pseudomonadales</taxon>
        <taxon>Pseudomonadaceae</taxon>
        <taxon>Pseudomonas</taxon>
    </lineage>
</organism>
<evidence type="ECO:0000256" key="1">
    <source>
        <dbReference type="SAM" id="Coils"/>
    </source>
</evidence>
<gene>
    <name evidence="2" type="ORF">PSm6_00190</name>
</gene>
<accession>A0ABM7L271</accession>
<protein>
    <submittedName>
        <fullName evidence="2">Uncharacterized protein</fullName>
    </submittedName>
</protein>